<dbReference type="InterPro" id="IPR006059">
    <property type="entry name" value="SBP"/>
</dbReference>
<dbReference type="Proteomes" id="UP000886476">
    <property type="component" value="Unassembled WGS sequence"/>
</dbReference>
<sequence>MMFPFPVGNNREIHVGLADRFMRINPEIKIKFRNPAQSYEEMSQQVLRAALIGQLPDLSFHGLNLLRLLVERDLAQPLAERISAAGGADLLGYAPAVLDIVRQRGDIYGIPFFISTPVLYVNEALVREVDGDPSLLPPDWSGLVALGQKINATSANRTGFYFQWDVTGNWMWQAMLFSRGGRILSDDERAAAFDSPEGLWALEQLEAFARSGMPNLKSAQARPALAAGTIGILADSSSNIAYAEQQIAGRFPLRVAPFPLVSPNGKVPAGGALGVIHAKDPRRADAAWKYLQFCTSPESQAFMARLTGYMPSNAKSITDPALLGAYYQQARNQKVSVDQLPVMTGWYAFPGANAVRIIETIRNHLEAVVTGRQGASQTLKQMAADINRLIEAA</sequence>
<dbReference type="InterPro" id="IPR050490">
    <property type="entry name" value="Bact_solute-bd_prot1"/>
</dbReference>
<evidence type="ECO:0000256" key="1">
    <source>
        <dbReference type="ARBA" id="ARBA00004418"/>
    </source>
</evidence>
<name>A0ABX2CDJ7_9BRAD</name>
<dbReference type="PANTHER" id="PTHR43649:SF12">
    <property type="entry name" value="DIACETYLCHITOBIOSE BINDING PROTEIN DASA"/>
    <property type="match status" value="1"/>
</dbReference>
<organism evidence="4 5">
    <name type="scientific">Bradyrhizobium aeschynomenes</name>
    <dbReference type="NCBI Taxonomy" id="2734909"/>
    <lineage>
        <taxon>Bacteria</taxon>
        <taxon>Pseudomonadati</taxon>
        <taxon>Pseudomonadota</taxon>
        <taxon>Alphaproteobacteria</taxon>
        <taxon>Hyphomicrobiales</taxon>
        <taxon>Nitrobacteraceae</taxon>
        <taxon>Bradyrhizobium</taxon>
    </lineage>
</organism>
<reference evidence="4" key="1">
    <citation type="submission" date="2020-05" db="EMBL/GenBank/DDBJ databases">
        <title>Nod-independent and nitrogen-fixing Bradyrhizobium aeschynomene sp. nov. isolated from nodules of Aeschynomene indica.</title>
        <authorList>
            <person name="Zhang Z."/>
        </authorList>
    </citation>
    <scope>NUCLEOTIDE SEQUENCE</scope>
    <source>
        <strain evidence="4">83012</strain>
    </source>
</reference>
<keyword evidence="5" id="KW-1185">Reference proteome</keyword>
<comment type="similarity">
    <text evidence="2">Belongs to the bacterial solute-binding protein 1 family.</text>
</comment>
<keyword evidence="3" id="KW-0574">Periplasm</keyword>
<evidence type="ECO:0000256" key="2">
    <source>
        <dbReference type="ARBA" id="ARBA00008520"/>
    </source>
</evidence>
<dbReference type="EMBL" id="JABFDN010000004">
    <property type="protein sequence ID" value="NPU66302.1"/>
    <property type="molecule type" value="Genomic_DNA"/>
</dbReference>
<dbReference type="Gene3D" id="3.40.190.10">
    <property type="entry name" value="Periplasmic binding protein-like II"/>
    <property type="match status" value="2"/>
</dbReference>
<evidence type="ECO:0000313" key="4">
    <source>
        <dbReference type="EMBL" id="NPU66302.1"/>
    </source>
</evidence>
<dbReference type="PANTHER" id="PTHR43649">
    <property type="entry name" value="ARABINOSE-BINDING PROTEIN-RELATED"/>
    <property type="match status" value="1"/>
</dbReference>
<gene>
    <name evidence="4" type="ORF">HL667_14960</name>
</gene>
<proteinExistence type="inferred from homology"/>
<protein>
    <submittedName>
        <fullName evidence="4">Extracellular solute-binding protein</fullName>
    </submittedName>
</protein>
<evidence type="ECO:0000256" key="3">
    <source>
        <dbReference type="ARBA" id="ARBA00022764"/>
    </source>
</evidence>
<accession>A0ABX2CDJ7</accession>
<comment type="caution">
    <text evidence="4">The sequence shown here is derived from an EMBL/GenBank/DDBJ whole genome shotgun (WGS) entry which is preliminary data.</text>
</comment>
<dbReference type="Pfam" id="PF13416">
    <property type="entry name" value="SBP_bac_8"/>
    <property type="match status" value="1"/>
</dbReference>
<evidence type="ECO:0000313" key="5">
    <source>
        <dbReference type="Proteomes" id="UP000886476"/>
    </source>
</evidence>
<comment type="subcellular location">
    <subcellularLocation>
        <location evidence="1">Periplasm</location>
    </subcellularLocation>
</comment>
<dbReference type="SUPFAM" id="SSF53850">
    <property type="entry name" value="Periplasmic binding protein-like II"/>
    <property type="match status" value="1"/>
</dbReference>